<dbReference type="Pfam" id="PF01554">
    <property type="entry name" value="MatE"/>
    <property type="match status" value="2"/>
</dbReference>
<proteinExistence type="inferred from homology"/>
<keyword evidence="2" id="KW-0472">Membrane</keyword>
<dbReference type="EMBL" id="HBNR01076693">
    <property type="protein sequence ID" value="CAE4653112.1"/>
    <property type="molecule type" value="Transcribed_RNA"/>
</dbReference>
<keyword evidence="2" id="KW-0812">Transmembrane</keyword>
<dbReference type="GO" id="GO:0016020">
    <property type="term" value="C:membrane"/>
    <property type="evidence" value="ECO:0007669"/>
    <property type="project" value="InterPro"/>
</dbReference>
<feature type="transmembrane region" description="Helical" evidence="2">
    <location>
        <begin position="203"/>
        <end position="226"/>
    </location>
</feature>
<evidence type="ECO:0008006" key="4">
    <source>
        <dbReference type="Google" id="ProtNLM"/>
    </source>
</evidence>
<name>A0A7S4SQJ1_9DINO</name>
<feature type="transmembrane region" description="Helical" evidence="2">
    <location>
        <begin position="395"/>
        <end position="415"/>
    </location>
</feature>
<sequence length="469" mass="49376">MAAAASPRSSDPAALLPRLCKLSVLSTLSLFADWSRPLLFNVFVSRNLKGSGLAADEAAFEMDCVSLAIMSLNIVAFATAYGFNGAVDAYAPVAFGAGNPVELHLVLYRQLLLLAALTAVLLVMLVNAEALLLFIGQPAAVASRTGAVLRLMAWSVPGDVIYDCLGHWARSQQRQSLVTTCAAAALSANLLLNFLLADPAWPFWGPIAALVTQNTLLPALLAFGLFRWDKPVTAPFGAVLAGLPRQLRSGVAQMCWFCAELWAWEVQIFEARALSAGGAASYALLSSTYSFLIMAPCGSCSAVTALVGEAVGAGLPANARRVLVQGCLYSTAVVLTYGLPLTMLRNDYAGLVSGGVPAVQREVAAVLPVVLATQLFDGVFNILKSWLTVRQHQVFGAVQSLVLYYGVGLPVGWWLAFPGRWGLVGLWTGLGAAVVLGVVVCATRTVMDLRDLFASSSEASGLPLAGGLK</sequence>
<organism evidence="3">
    <name type="scientific">Alexandrium monilatum</name>
    <dbReference type="NCBI Taxonomy" id="311494"/>
    <lineage>
        <taxon>Eukaryota</taxon>
        <taxon>Sar</taxon>
        <taxon>Alveolata</taxon>
        <taxon>Dinophyceae</taxon>
        <taxon>Gonyaulacales</taxon>
        <taxon>Pyrocystaceae</taxon>
        <taxon>Alexandrium</taxon>
    </lineage>
</organism>
<protein>
    <recommendedName>
        <fullName evidence="4">Protein DETOXIFICATION</fullName>
    </recommendedName>
</protein>
<evidence type="ECO:0000256" key="1">
    <source>
        <dbReference type="ARBA" id="ARBA00010199"/>
    </source>
</evidence>
<feature type="transmembrane region" description="Helical" evidence="2">
    <location>
        <begin position="177"/>
        <end position="197"/>
    </location>
</feature>
<comment type="similarity">
    <text evidence="1">Belongs to the multi antimicrobial extrusion (MATE) (TC 2.A.66.1) family.</text>
</comment>
<feature type="transmembrane region" description="Helical" evidence="2">
    <location>
        <begin position="363"/>
        <end position="383"/>
    </location>
</feature>
<feature type="transmembrane region" description="Helical" evidence="2">
    <location>
        <begin position="322"/>
        <end position="343"/>
    </location>
</feature>
<reference evidence="3" key="1">
    <citation type="submission" date="2021-01" db="EMBL/GenBank/DDBJ databases">
        <authorList>
            <person name="Corre E."/>
            <person name="Pelletier E."/>
            <person name="Niang G."/>
            <person name="Scheremetjew M."/>
            <person name="Finn R."/>
            <person name="Kale V."/>
            <person name="Holt S."/>
            <person name="Cochrane G."/>
            <person name="Meng A."/>
            <person name="Brown T."/>
            <person name="Cohen L."/>
        </authorList>
    </citation>
    <scope>NUCLEOTIDE SEQUENCE</scope>
    <source>
        <strain evidence="3">CCMP3105</strain>
    </source>
</reference>
<accession>A0A7S4SQJ1</accession>
<dbReference type="PANTHER" id="PTHR11206">
    <property type="entry name" value="MULTIDRUG RESISTANCE PROTEIN"/>
    <property type="match status" value="1"/>
</dbReference>
<dbReference type="InterPro" id="IPR002528">
    <property type="entry name" value="MATE_fam"/>
</dbReference>
<dbReference type="AlphaFoldDB" id="A0A7S4SQJ1"/>
<dbReference type="GO" id="GO:0042910">
    <property type="term" value="F:xenobiotic transmembrane transporter activity"/>
    <property type="evidence" value="ECO:0007669"/>
    <property type="project" value="InterPro"/>
</dbReference>
<dbReference type="GO" id="GO:0015297">
    <property type="term" value="F:antiporter activity"/>
    <property type="evidence" value="ECO:0007669"/>
    <property type="project" value="InterPro"/>
</dbReference>
<evidence type="ECO:0000256" key="2">
    <source>
        <dbReference type="SAM" id="Phobius"/>
    </source>
</evidence>
<feature type="transmembrane region" description="Helical" evidence="2">
    <location>
        <begin position="111"/>
        <end position="135"/>
    </location>
</feature>
<keyword evidence="2" id="KW-1133">Transmembrane helix</keyword>
<feature type="transmembrane region" description="Helical" evidence="2">
    <location>
        <begin position="421"/>
        <end position="442"/>
    </location>
</feature>
<gene>
    <name evidence="3" type="ORF">AMON00008_LOCUS54538</name>
</gene>
<evidence type="ECO:0000313" key="3">
    <source>
        <dbReference type="EMBL" id="CAE4653112.1"/>
    </source>
</evidence>